<dbReference type="PANTHER" id="PTHR43806:SF11">
    <property type="entry name" value="CEREVISIN-RELATED"/>
    <property type="match status" value="1"/>
</dbReference>
<protein>
    <submittedName>
        <fullName evidence="9">Uncharacterized protein with beta-barrel porin domain</fullName>
    </submittedName>
</protein>
<keyword evidence="4 7" id="KW-0378">Hydrolase</keyword>
<keyword evidence="5 7" id="KW-0720">Serine protease</keyword>
<dbReference type="InterPro" id="IPR000209">
    <property type="entry name" value="Peptidase_S8/S53_dom"/>
</dbReference>
<dbReference type="InterPro" id="IPR023828">
    <property type="entry name" value="Peptidase_S8_Ser-AS"/>
</dbReference>
<dbReference type="SUPFAM" id="SSF52743">
    <property type="entry name" value="Subtilisin-like"/>
    <property type="match status" value="1"/>
</dbReference>
<feature type="active site" description="Charge relay system" evidence="6 7">
    <location>
        <position position="532"/>
    </location>
</feature>
<dbReference type="InterPro" id="IPR050131">
    <property type="entry name" value="Peptidase_S8_subtilisin-like"/>
</dbReference>
<dbReference type="InterPro" id="IPR015500">
    <property type="entry name" value="Peptidase_S8_subtilisin-rel"/>
</dbReference>
<dbReference type="SMART" id="SM00869">
    <property type="entry name" value="Autotransporter"/>
    <property type="match status" value="1"/>
</dbReference>
<dbReference type="GO" id="GO:0004252">
    <property type="term" value="F:serine-type endopeptidase activity"/>
    <property type="evidence" value="ECO:0007669"/>
    <property type="project" value="UniProtKB-UniRule"/>
</dbReference>
<dbReference type="InterPro" id="IPR036709">
    <property type="entry name" value="Autotransporte_beta_dom_sf"/>
</dbReference>
<dbReference type="CDD" id="cd04848">
    <property type="entry name" value="Peptidases_S8_Autotransporter_serine_protease_like"/>
    <property type="match status" value="1"/>
</dbReference>
<dbReference type="EMBL" id="SMAR01000040">
    <property type="protein sequence ID" value="TCT31736.1"/>
    <property type="molecule type" value="Genomic_DNA"/>
</dbReference>
<proteinExistence type="inferred from homology"/>
<dbReference type="InterPro" id="IPR022398">
    <property type="entry name" value="Peptidase_S8_His-AS"/>
</dbReference>
<evidence type="ECO:0000259" key="8">
    <source>
        <dbReference type="PROSITE" id="PS51208"/>
    </source>
</evidence>
<evidence type="ECO:0000256" key="4">
    <source>
        <dbReference type="ARBA" id="ARBA00022801"/>
    </source>
</evidence>
<evidence type="ECO:0000256" key="2">
    <source>
        <dbReference type="ARBA" id="ARBA00022670"/>
    </source>
</evidence>
<evidence type="ECO:0000256" key="1">
    <source>
        <dbReference type="ARBA" id="ARBA00011073"/>
    </source>
</evidence>
<dbReference type="Pfam" id="PF00082">
    <property type="entry name" value="Peptidase_S8"/>
    <property type="match status" value="1"/>
</dbReference>
<reference evidence="9 10" key="1">
    <citation type="submission" date="2019-03" db="EMBL/GenBank/DDBJ databases">
        <title>Freshwater and sediment microbial communities from various areas in North America, analyzing microbe dynamics in response to fracking.</title>
        <authorList>
            <person name="Lamendella R."/>
        </authorList>
    </citation>
    <scope>NUCLEOTIDE SEQUENCE [LARGE SCALE GENOMIC DNA]</scope>
    <source>
        <strain evidence="9 10">175.2</strain>
    </source>
</reference>
<organism evidence="9 10">
    <name type="scientific">Martelella mediterranea</name>
    <dbReference type="NCBI Taxonomy" id="293089"/>
    <lineage>
        <taxon>Bacteria</taxon>
        <taxon>Pseudomonadati</taxon>
        <taxon>Pseudomonadota</taxon>
        <taxon>Alphaproteobacteria</taxon>
        <taxon>Hyphomicrobiales</taxon>
        <taxon>Aurantimonadaceae</taxon>
        <taxon>Martelella</taxon>
    </lineage>
</organism>
<accession>A0A4R3NG95</accession>
<comment type="similarity">
    <text evidence="1 7">Belongs to the peptidase S8 family.</text>
</comment>
<keyword evidence="2 7" id="KW-0645">Protease</keyword>
<dbReference type="PROSITE" id="PS00137">
    <property type="entry name" value="SUBTILASE_HIS"/>
    <property type="match status" value="1"/>
</dbReference>
<evidence type="ECO:0000256" key="3">
    <source>
        <dbReference type="ARBA" id="ARBA00022729"/>
    </source>
</evidence>
<gene>
    <name evidence="9" type="ORF">EDC90_10406</name>
</gene>
<feature type="active site" description="Charge relay system" evidence="6 7">
    <location>
        <position position="187"/>
    </location>
</feature>
<evidence type="ECO:0000313" key="10">
    <source>
        <dbReference type="Proteomes" id="UP000295097"/>
    </source>
</evidence>
<dbReference type="GO" id="GO:0006508">
    <property type="term" value="P:proteolysis"/>
    <property type="evidence" value="ECO:0007669"/>
    <property type="project" value="UniProtKB-KW"/>
</dbReference>
<feature type="domain" description="Autotransporter" evidence="8">
    <location>
        <begin position="910"/>
        <end position="1184"/>
    </location>
</feature>
<name>A0A4R3NG95_9HYPH</name>
<dbReference type="Pfam" id="PF03797">
    <property type="entry name" value="Autotransporter"/>
    <property type="match status" value="1"/>
</dbReference>
<dbReference type="Gene3D" id="3.40.50.200">
    <property type="entry name" value="Peptidase S8/S53 domain"/>
    <property type="match status" value="1"/>
</dbReference>
<evidence type="ECO:0000313" key="9">
    <source>
        <dbReference type="EMBL" id="TCT31736.1"/>
    </source>
</evidence>
<dbReference type="AlphaFoldDB" id="A0A4R3NG95"/>
<evidence type="ECO:0000256" key="5">
    <source>
        <dbReference type="ARBA" id="ARBA00022825"/>
    </source>
</evidence>
<keyword evidence="10" id="KW-1185">Reference proteome</keyword>
<dbReference type="PROSITE" id="PS51892">
    <property type="entry name" value="SUBTILASE"/>
    <property type="match status" value="1"/>
</dbReference>
<dbReference type="PRINTS" id="PR00723">
    <property type="entry name" value="SUBTILISIN"/>
</dbReference>
<keyword evidence="3" id="KW-0732">Signal</keyword>
<dbReference type="PROSITE" id="PS51208">
    <property type="entry name" value="AUTOTRANSPORTER"/>
    <property type="match status" value="1"/>
</dbReference>
<dbReference type="Gene3D" id="2.40.128.130">
    <property type="entry name" value="Autotransporter beta-domain"/>
    <property type="match status" value="1"/>
</dbReference>
<dbReference type="Proteomes" id="UP000295097">
    <property type="component" value="Unassembled WGS sequence"/>
</dbReference>
<dbReference type="SUPFAM" id="SSF103515">
    <property type="entry name" value="Autotransporter"/>
    <property type="match status" value="1"/>
</dbReference>
<dbReference type="InterPro" id="IPR005546">
    <property type="entry name" value="Autotransporte_beta"/>
</dbReference>
<evidence type="ECO:0000256" key="6">
    <source>
        <dbReference type="PIRSR" id="PIRSR615500-1"/>
    </source>
</evidence>
<comment type="caution">
    <text evidence="9">The sequence shown here is derived from an EMBL/GenBank/DDBJ whole genome shotgun (WGS) entry which is preliminary data.</text>
</comment>
<dbReference type="InterPro" id="IPR036852">
    <property type="entry name" value="Peptidase_S8/S53_dom_sf"/>
</dbReference>
<dbReference type="PROSITE" id="PS00138">
    <property type="entry name" value="SUBTILASE_SER"/>
    <property type="match status" value="1"/>
</dbReference>
<feature type="active site" description="Charge relay system" evidence="6 7">
    <location>
        <position position="248"/>
    </location>
</feature>
<evidence type="ECO:0000256" key="7">
    <source>
        <dbReference type="PROSITE-ProRule" id="PRU01240"/>
    </source>
</evidence>
<dbReference type="InterPro" id="IPR034061">
    <property type="entry name" value="Peptidases_S8_Autotransporter"/>
</dbReference>
<dbReference type="PANTHER" id="PTHR43806">
    <property type="entry name" value="PEPTIDASE S8"/>
    <property type="match status" value="1"/>
</dbReference>
<sequence length="1184" mass="122321">MALGLFNSKRQSDKRASLSLGLLLTTAMVAVPSMAVLAFAEESSQPAAISEILSDDAISSALEQAEGYGRQSFLASIVENTRLTPERAEMISESATALRPDLAQSIMRAVQSGQHLASLYPSSSFSGESASSARAYAGALPYPGGNPDIPKSALSEDQRNYSLDAIRAEAARERGLTGKGVVVGVIDSGIDRSPDGTVHPEFEGRVDPRSTSYVHWFDKSLDGQTLTIEEFKKGFVQGPTDTEALVDHGTHVSGIIGAGHNGFGMEGVAPDSTIVSAKAITGAHGAVKVDMGDGTYEIFDIRTLEWCGADVLNDVCKAVAGPFADPEKINPYLAPEINASRYLAQFSDVKVINMSYGPSVEPGAKTWNLVLENQPNILATAQAMRSNLDSGQILVIAAGNSAGDYPKSAPIVAENPLGGGLYPFIQPNNEGVTNSSGNLVYDDHGTGLDLSFTSAEALAAAEKQDGIARGRIVVVVALDAYNRIASYSNKCGVAKEWCVAAPGGGQPSGSDSGIYSTIPVDDGSYGNLSGTSMAAPNVSGAVAVLTEAYPTFTPAEIVKILFMTAEDLGASGVDEIYGWGLVRLDRALSVGPVGMTGDGAYTVGADDADTTWIVSFESDGSLEKEGTGTLAVAGDATFRKGGSVDGGLLAVDGSLTGPSFMIGENGTLGGTGFIVSDINVSGRLSPGSSPGTLTVSGDVTLNATATTTIEVDGTGTQNGAGNYDRIVLSGSGNTFTAGGTLAPELRGIAGSATNTFVPQSGELFTFVSAPDGSVTGSFDTLVQPSAGLPAGTRFDVLYWDNALSLAATPEQFADLEAFGISTGINEKALGRAIDAARPAAGVRPDAAYNGGYNTLYAANLDELAAGMPSMTGQLHAEMGTTAVRAVGRFADAIGARQMDLAADWLSTNETGYGTGRAWVSGNTASTDVGTSGGLSGYDTTANNGVFGLDWQFSEGIAGVAASYEYADVSANANGSGNIGTYQGALYGTFDTGMMALAARAGFSYGDLSTSRETTLGSYRATASASGHGTGGFIEASAFRSFETNALTLTPSATFGYRAFHRDSMKETGSKLGLALPSETFEETQTTLAIAFSKDIAFDGGLRLEPLLSLGWRHDYGDVSRTSELAIFGGRFDATGADIGADAFVGRAALTARATDRFSFEAAYEGELRENLQSHVFSAKASLSF</sequence>